<dbReference type="SUPFAM" id="SSF160387">
    <property type="entry name" value="NosL/MerB-like"/>
    <property type="match status" value="1"/>
</dbReference>
<accession>A0A507ZT88</accession>
<comment type="caution">
    <text evidence="1">The sequence shown here is derived from an EMBL/GenBank/DDBJ whole genome shotgun (WGS) entry which is preliminary data.</text>
</comment>
<dbReference type="PROSITE" id="PS51257">
    <property type="entry name" value="PROKAR_LIPOPROTEIN"/>
    <property type="match status" value="1"/>
</dbReference>
<evidence type="ECO:0000313" key="2">
    <source>
        <dbReference type="Proteomes" id="UP000317169"/>
    </source>
</evidence>
<dbReference type="EMBL" id="VIAR01000003">
    <property type="protein sequence ID" value="TQD39761.1"/>
    <property type="molecule type" value="Genomic_DNA"/>
</dbReference>
<gene>
    <name evidence="1" type="ORF">FKR84_04510</name>
</gene>
<keyword evidence="2" id="KW-1185">Reference proteome</keyword>
<dbReference type="InterPro" id="IPR008719">
    <property type="entry name" value="N2O_reductase_NosL"/>
</dbReference>
<dbReference type="RefSeq" id="WP_141421033.1">
    <property type="nucleotide sequence ID" value="NZ_VIAR01000003.1"/>
</dbReference>
<reference evidence="1 2" key="1">
    <citation type="submission" date="2019-06" db="EMBL/GenBank/DDBJ databases">
        <title>Flavibacter putida gen. nov., sp. nov., a novel marine bacterium of the family Flavobacteriaceae isolated from coastal seawater.</title>
        <authorList>
            <person name="Feng X."/>
        </authorList>
    </citation>
    <scope>NUCLEOTIDE SEQUENCE [LARGE SCALE GENOMIC DNA]</scope>
    <source>
        <strain evidence="1 2">PLHSN227</strain>
    </source>
</reference>
<sequence length="145" mass="16548">MKKLGVLFFLMGFLMSCSKEKKPIAYGEDSCDFCKMTIVDKIHGAEIVTDKGKVYKFDATECMLDFEQEMSKEKVGQFYTNHYHNPGELILANKASFLISKNIPSPMGGFITAFSSQEKAAKVQAEKEGEIYTWQELRKHQQNKK</sequence>
<dbReference type="AlphaFoldDB" id="A0A507ZT88"/>
<dbReference type="Pfam" id="PF05573">
    <property type="entry name" value="NosL"/>
    <property type="match status" value="1"/>
</dbReference>
<dbReference type="PANTHER" id="PTHR41247">
    <property type="entry name" value="HTH-TYPE TRANSCRIPTIONAL REPRESSOR YCNK"/>
    <property type="match status" value="1"/>
</dbReference>
<organism evidence="1 2">
    <name type="scientific">Haloflavibacter putidus</name>
    <dbReference type="NCBI Taxonomy" id="2576776"/>
    <lineage>
        <taxon>Bacteria</taxon>
        <taxon>Pseudomonadati</taxon>
        <taxon>Bacteroidota</taxon>
        <taxon>Flavobacteriia</taxon>
        <taxon>Flavobacteriales</taxon>
        <taxon>Flavobacteriaceae</taxon>
        <taxon>Haloflavibacter</taxon>
    </lineage>
</organism>
<proteinExistence type="predicted"/>
<dbReference type="Proteomes" id="UP000317169">
    <property type="component" value="Unassembled WGS sequence"/>
</dbReference>
<evidence type="ECO:0008006" key="3">
    <source>
        <dbReference type="Google" id="ProtNLM"/>
    </source>
</evidence>
<evidence type="ECO:0000313" key="1">
    <source>
        <dbReference type="EMBL" id="TQD39761.1"/>
    </source>
</evidence>
<name>A0A507ZT88_9FLAO</name>
<protein>
    <recommendedName>
        <fullName evidence="3">Copper chaperone NosL</fullName>
    </recommendedName>
</protein>
<dbReference type="PANTHER" id="PTHR41247:SF1">
    <property type="entry name" value="HTH-TYPE TRANSCRIPTIONAL REPRESSOR YCNK"/>
    <property type="match status" value="1"/>
</dbReference>
<dbReference type="OrthoDB" id="9792749at2"/>